<dbReference type="InterPro" id="IPR006910">
    <property type="entry name" value="Rad21_Rec8_N"/>
</dbReference>
<feature type="region of interest" description="Disordered" evidence="3">
    <location>
        <begin position="288"/>
        <end position="310"/>
    </location>
</feature>
<dbReference type="OrthoDB" id="5427633at2759"/>
<reference evidence="5 6" key="1">
    <citation type="submission" date="2018-02" db="EMBL/GenBank/DDBJ databases">
        <title>The genomes of Aspergillus section Nigri reveals drivers in fungal speciation.</title>
        <authorList>
            <consortium name="DOE Joint Genome Institute"/>
            <person name="Vesth T.C."/>
            <person name="Nybo J."/>
            <person name="Theobald S."/>
            <person name="Brandl J."/>
            <person name="Frisvad J.C."/>
            <person name="Nielsen K.F."/>
            <person name="Lyhne E.K."/>
            <person name="Kogle M.E."/>
            <person name="Kuo A."/>
            <person name="Riley R."/>
            <person name="Clum A."/>
            <person name="Nolan M."/>
            <person name="Lipzen A."/>
            <person name="Salamov A."/>
            <person name="Henrissat B."/>
            <person name="Wiebenga A."/>
            <person name="De vries R.P."/>
            <person name="Grigoriev I.V."/>
            <person name="Mortensen U.H."/>
            <person name="Andersen M.R."/>
            <person name="Baker S.E."/>
        </authorList>
    </citation>
    <scope>NUCLEOTIDE SEQUENCE [LARGE SCALE GENOMIC DNA]</scope>
    <source>
        <strain evidence="5 6">CBS 707.79</strain>
    </source>
</reference>
<evidence type="ECO:0000256" key="3">
    <source>
        <dbReference type="SAM" id="MobiDB-lite"/>
    </source>
</evidence>
<comment type="subcellular location">
    <subcellularLocation>
        <location evidence="1">Nucleus</location>
    </subcellularLocation>
</comment>
<gene>
    <name evidence="5" type="ORF">BO71DRAFT_358419</name>
</gene>
<evidence type="ECO:0000256" key="1">
    <source>
        <dbReference type="ARBA" id="ARBA00004123"/>
    </source>
</evidence>
<evidence type="ECO:0000313" key="5">
    <source>
        <dbReference type="EMBL" id="PYH91902.1"/>
    </source>
</evidence>
<feature type="domain" description="Rad21/Rec8-like protein N-terminal" evidence="4">
    <location>
        <begin position="1"/>
        <end position="108"/>
    </location>
</feature>
<sequence>MFYSHEILTSPEHGVATIWLVATLGSRSITKKLNRRTILDVDVPKACGVIMDPVAPMALRLQGNLLYGVSRVYNQQCGYALTDVQAMHDKMRAMLKAMPGGGLDPSAGKARPDQLILPYDPSFLPENNLPGIGLDLSKLDASFEIGLSQQSGRMWPKTPDLSQSALSQNTSLHLNLYSDDDIVMRDAGGFSSDTNVSRYTGRNFNFGGIGPLSLNEEGGVILQPDFEFDEDGNIIELTGNRRDETRSPRVSPFLNEARVSGEMRIDEMDDIRMEDEPILLDNELELGPRSEQSKQAIDTTKPAPNRGSVFDPIREDEAVVESNGAAIRQKRRGLKVIGFDDQIALRNSELAYLNDNYVASMAAAAKQKQKNKLPTLAKKNAAFWVFGQGIGSVGTGVGSGRVSHPLELFSGEKLKDALEFEPNTRGTKRVHASIEDEDPDIDRRVRARVEDEEQIGRAQDEALWNEDVEIGRQAPSALRDDSSIQMPWNITASIQSSRQGSATNIFGGLGSDFSSRGFSDAGFGRPRSRLTSASPLAGRGFPFDIEGLNGLSIPGQQGDDMNLDDLDLSQYLHTELTAANDGIINENPLADTYPGGIPSLQAMLDDSQKSNLDQESLNFFDFLTTKLATVSTKPDSEQYDDEVKETKAMTFTTLLPPQKTSRVVATQALMHVLTLATRGILSVHQEAYEDLSSEEYGVRYEYGEIHIHIPAL</sequence>
<dbReference type="STRING" id="1448320.A0A319ELR2"/>
<dbReference type="EMBL" id="KZ825931">
    <property type="protein sequence ID" value="PYH91902.1"/>
    <property type="molecule type" value="Genomic_DNA"/>
</dbReference>
<dbReference type="Pfam" id="PF04825">
    <property type="entry name" value="Rad21_Rec8_N"/>
    <property type="match status" value="1"/>
</dbReference>
<keyword evidence="2" id="KW-0539">Nucleus</keyword>
<dbReference type="GO" id="GO:0005634">
    <property type="term" value="C:nucleus"/>
    <property type="evidence" value="ECO:0007669"/>
    <property type="project" value="UniProtKB-SubCell"/>
</dbReference>
<evidence type="ECO:0000313" key="6">
    <source>
        <dbReference type="Proteomes" id="UP000247810"/>
    </source>
</evidence>
<accession>A0A319ELR2</accession>
<dbReference type="InterPro" id="IPR039781">
    <property type="entry name" value="Rad21/Rec8-like"/>
</dbReference>
<name>A0A319ELR2_9EURO</name>
<proteinExistence type="predicted"/>
<protein>
    <recommendedName>
        <fullName evidence="4">Rad21/Rec8-like protein N-terminal domain-containing protein</fullName>
    </recommendedName>
</protein>
<evidence type="ECO:0000259" key="4">
    <source>
        <dbReference type="Pfam" id="PF04825"/>
    </source>
</evidence>
<keyword evidence="6" id="KW-1185">Reference proteome</keyword>
<dbReference type="GO" id="GO:0030892">
    <property type="term" value="C:mitotic cohesin complex"/>
    <property type="evidence" value="ECO:0007669"/>
    <property type="project" value="TreeGrafter"/>
</dbReference>
<dbReference type="VEuPathDB" id="FungiDB:BO71DRAFT_358419"/>
<organism evidence="5 6">
    <name type="scientific">Aspergillus ellipticus CBS 707.79</name>
    <dbReference type="NCBI Taxonomy" id="1448320"/>
    <lineage>
        <taxon>Eukaryota</taxon>
        <taxon>Fungi</taxon>
        <taxon>Dikarya</taxon>
        <taxon>Ascomycota</taxon>
        <taxon>Pezizomycotina</taxon>
        <taxon>Eurotiomycetes</taxon>
        <taxon>Eurotiomycetidae</taxon>
        <taxon>Eurotiales</taxon>
        <taxon>Aspergillaceae</taxon>
        <taxon>Aspergillus</taxon>
        <taxon>Aspergillus subgen. Circumdati</taxon>
    </lineage>
</organism>
<dbReference type="Proteomes" id="UP000247810">
    <property type="component" value="Unassembled WGS sequence"/>
</dbReference>
<evidence type="ECO:0000256" key="2">
    <source>
        <dbReference type="ARBA" id="ARBA00023242"/>
    </source>
</evidence>
<dbReference type="CDD" id="cd21789">
    <property type="entry name" value="Rad21_Rec8_M_SpRec8p-like"/>
    <property type="match status" value="1"/>
</dbReference>
<dbReference type="PANTHER" id="PTHR12585">
    <property type="entry name" value="SCC1 / RAD21 FAMILY MEMBER"/>
    <property type="match status" value="1"/>
</dbReference>
<dbReference type="PANTHER" id="PTHR12585:SF70">
    <property type="entry name" value="RAD21_REC8 N TERMINAL DOMAIN PROTEIN (AFU_ORTHOLOGUE AFUA_6G02900)"/>
    <property type="match status" value="1"/>
</dbReference>
<dbReference type="AlphaFoldDB" id="A0A319ELR2"/>
<dbReference type="GO" id="GO:0007064">
    <property type="term" value="P:mitotic sister chromatid cohesion"/>
    <property type="evidence" value="ECO:0007669"/>
    <property type="project" value="TreeGrafter"/>
</dbReference>
<dbReference type="GO" id="GO:0003682">
    <property type="term" value="F:chromatin binding"/>
    <property type="evidence" value="ECO:0007669"/>
    <property type="project" value="TreeGrafter"/>
</dbReference>